<keyword evidence="3" id="KW-1185">Reference proteome</keyword>
<dbReference type="Proteomes" id="UP000266841">
    <property type="component" value="Unassembled WGS sequence"/>
</dbReference>
<reference evidence="2 3" key="1">
    <citation type="journal article" date="2012" name="Genome Biol.">
        <title>Genome and low-iron response of an oceanic diatom adapted to chronic iron limitation.</title>
        <authorList>
            <person name="Lommer M."/>
            <person name="Specht M."/>
            <person name="Roy A.S."/>
            <person name="Kraemer L."/>
            <person name="Andreson R."/>
            <person name="Gutowska M.A."/>
            <person name="Wolf J."/>
            <person name="Bergner S.V."/>
            <person name="Schilhabel M.B."/>
            <person name="Klostermeier U.C."/>
            <person name="Beiko R.G."/>
            <person name="Rosenstiel P."/>
            <person name="Hippler M."/>
            <person name="Laroche J."/>
        </authorList>
    </citation>
    <scope>NUCLEOTIDE SEQUENCE [LARGE SCALE GENOMIC DNA]</scope>
    <source>
        <strain evidence="2 3">CCMP1005</strain>
    </source>
</reference>
<feature type="region of interest" description="Disordered" evidence="1">
    <location>
        <begin position="115"/>
        <end position="137"/>
    </location>
</feature>
<feature type="non-terminal residue" evidence="2">
    <location>
        <position position="137"/>
    </location>
</feature>
<proteinExistence type="predicted"/>
<dbReference type="EMBL" id="AGNL01003583">
    <property type="protein sequence ID" value="EJK74530.1"/>
    <property type="molecule type" value="Genomic_DNA"/>
</dbReference>
<comment type="caution">
    <text evidence="2">The sequence shown here is derived from an EMBL/GenBank/DDBJ whole genome shotgun (WGS) entry which is preliminary data.</text>
</comment>
<organism evidence="2 3">
    <name type="scientific">Thalassiosira oceanica</name>
    <name type="common">Marine diatom</name>
    <dbReference type="NCBI Taxonomy" id="159749"/>
    <lineage>
        <taxon>Eukaryota</taxon>
        <taxon>Sar</taxon>
        <taxon>Stramenopiles</taxon>
        <taxon>Ochrophyta</taxon>
        <taxon>Bacillariophyta</taxon>
        <taxon>Coscinodiscophyceae</taxon>
        <taxon>Thalassiosirophycidae</taxon>
        <taxon>Thalassiosirales</taxon>
        <taxon>Thalassiosiraceae</taxon>
        <taxon>Thalassiosira</taxon>
    </lineage>
</organism>
<name>K0TAI5_THAOC</name>
<evidence type="ECO:0000313" key="3">
    <source>
        <dbReference type="Proteomes" id="UP000266841"/>
    </source>
</evidence>
<dbReference type="AlphaFoldDB" id="K0TAI5"/>
<feature type="compositionally biased region" description="Low complexity" evidence="1">
    <location>
        <begin position="118"/>
        <end position="137"/>
    </location>
</feature>
<protein>
    <submittedName>
        <fullName evidence="2">Uncharacterized protein</fullName>
    </submittedName>
</protein>
<gene>
    <name evidence="2" type="ORF">THAOC_03785</name>
</gene>
<sequence>MKGSAFLSILTALADKGTWDVAQGFRDEDVESLDWEKSVAFELDDFEMESETQTTALISQDVIDHFRDEGIELYSVARDMAMFDPPGVLGVGILDWEKSVVFELDEMDSETQALFEVSTPSPSPSHLRPSPSNYQPP</sequence>
<evidence type="ECO:0000313" key="2">
    <source>
        <dbReference type="EMBL" id="EJK74530.1"/>
    </source>
</evidence>
<evidence type="ECO:0000256" key="1">
    <source>
        <dbReference type="SAM" id="MobiDB-lite"/>
    </source>
</evidence>
<accession>K0TAI5</accession>